<dbReference type="GO" id="GO:0008897">
    <property type="term" value="F:holo-[acyl-carrier-protein] synthase activity"/>
    <property type="evidence" value="ECO:0007669"/>
    <property type="project" value="InterPro"/>
</dbReference>
<evidence type="ECO:0000256" key="1">
    <source>
        <dbReference type="ARBA" id="ARBA00010990"/>
    </source>
</evidence>
<evidence type="ECO:0000259" key="4">
    <source>
        <dbReference type="Pfam" id="PF22624"/>
    </source>
</evidence>
<sequence length="246" mass="26698">MRAWDFLTAPLPAPPVRGVLCLGLYLDDPADWIAACAPLAAEEENRAADRFVQPWDAARHLAGRVLTRRMLGAALGRRLTAPLPRTAQGKPFCPDVGLEFSLSHAGHMVWAAFCRQAPVGVDVEEIRPLPDLDDLAAQLHPEENAQLRALPPALRQAAFYRCWTRKEAVLKALGTGLFLPLADFQTDVGEAEADWLLFLPRAAAAFNPAPDAGPPRWTCRDLPAPPGYACAVAAMTPKAAVHVHHC</sequence>
<dbReference type="Pfam" id="PF01648">
    <property type="entry name" value="ACPS"/>
    <property type="match status" value="1"/>
</dbReference>
<dbReference type="EMBL" id="FNBX01000003">
    <property type="protein sequence ID" value="SDF24449.1"/>
    <property type="molecule type" value="Genomic_DNA"/>
</dbReference>
<evidence type="ECO:0000313" key="6">
    <source>
        <dbReference type="Proteomes" id="UP000199355"/>
    </source>
</evidence>
<dbReference type="InterPro" id="IPR050559">
    <property type="entry name" value="P-Pant_transferase_sf"/>
</dbReference>
<keyword evidence="6" id="KW-1185">Reference proteome</keyword>
<accession>A0A1G7JIY5</accession>
<proteinExistence type="inferred from homology"/>
<feature type="domain" description="4'-phosphopantetheinyl transferase N-terminal" evidence="4">
    <location>
        <begin position="30"/>
        <end position="112"/>
    </location>
</feature>
<dbReference type="Pfam" id="PF22624">
    <property type="entry name" value="AASDHPPT_N"/>
    <property type="match status" value="1"/>
</dbReference>
<dbReference type="PANTHER" id="PTHR12215">
    <property type="entry name" value="PHOSPHOPANTETHEINE TRANSFERASE"/>
    <property type="match status" value="1"/>
</dbReference>
<organism evidence="5 6">
    <name type="scientific">Desulfovibrio legallii</name>
    <dbReference type="NCBI Taxonomy" id="571438"/>
    <lineage>
        <taxon>Bacteria</taxon>
        <taxon>Pseudomonadati</taxon>
        <taxon>Thermodesulfobacteriota</taxon>
        <taxon>Desulfovibrionia</taxon>
        <taxon>Desulfovibrionales</taxon>
        <taxon>Desulfovibrionaceae</taxon>
        <taxon>Desulfovibrio</taxon>
    </lineage>
</organism>
<comment type="similarity">
    <text evidence="1">Belongs to the P-Pant transferase superfamily. Gsp/Sfp/HetI/AcpT family.</text>
</comment>
<dbReference type="GO" id="GO:0000287">
    <property type="term" value="F:magnesium ion binding"/>
    <property type="evidence" value="ECO:0007669"/>
    <property type="project" value="InterPro"/>
</dbReference>
<dbReference type="OrthoDB" id="9808281at2"/>
<name>A0A1G7JIY5_9BACT</name>
<dbReference type="Gene3D" id="3.90.470.20">
    <property type="entry name" value="4'-phosphopantetheinyl transferase domain"/>
    <property type="match status" value="2"/>
</dbReference>
<dbReference type="Proteomes" id="UP000199355">
    <property type="component" value="Unassembled WGS sequence"/>
</dbReference>
<dbReference type="RefSeq" id="WP_092152786.1">
    <property type="nucleotide sequence ID" value="NZ_FNBX01000003.1"/>
</dbReference>
<dbReference type="InterPro" id="IPR008278">
    <property type="entry name" value="4-PPantetheinyl_Trfase_dom"/>
</dbReference>
<dbReference type="STRING" id="571438.SAMN05192586_10316"/>
<dbReference type="AlphaFoldDB" id="A0A1G7JIY5"/>
<dbReference type="PANTHER" id="PTHR12215:SF10">
    <property type="entry name" value="L-AMINOADIPATE-SEMIALDEHYDE DEHYDROGENASE-PHOSPHOPANTETHEINYL TRANSFERASE"/>
    <property type="match status" value="1"/>
</dbReference>
<evidence type="ECO:0000256" key="2">
    <source>
        <dbReference type="ARBA" id="ARBA00022679"/>
    </source>
</evidence>
<dbReference type="GO" id="GO:0019878">
    <property type="term" value="P:lysine biosynthetic process via aminoadipic acid"/>
    <property type="evidence" value="ECO:0007669"/>
    <property type="project" value="TreeGrafter"/>
</dbReference>
<gene>
    <name evidence="5" type="ORF">SAMN05192586_10316</name>
</gene>
<dbReference type="InterPro" id="IPR055066">
    <property type="entry name" value="AASDHPPT_N"/>
</dbReference>
<reference evidence="6" key="1">
    <citation type="submission" date="2016-10" db="EMBL/GenBank/DDBJ databases">
        <authorList>
            <person name="Varghese N."/>
            <person name="Submissions S."/>
        </authorList>
    </citation>
    <scope>NUCLEOTIDE SEQUENCE [LARGE SCALE GENOMIC DNA]</scope>
    <source>
        <strain evidence="6">KHC7</strain>
    </source>
</reference>
<dbReference type="InterPro" id="IPR037143">
    <property type="entry name" value="4-PPantetheinyl_Trfase_dom_sf"/>
</dbReference>
<dbReference type="SUPFAM" id="SSF56214">
    <property type="entry name" value="4'-phosphopantetheinyl transferase"/>
    <property type="match status" value="2"/>
</dbReference>
<feature type="domain" description="4'-phosphopantetheinyl transferase" evidence="3">
    <location>
        <begin position="118"/>
        <end position="201"/>
    </location>
</feature>
<evidence type="ECO:0000313" key="5">
    <source>
        <dbReference type="EMBL" id="SDF24449.1"/>
    </source>
</evidence>
<protein>
    <submittedName>
        <fullName evidence="5">4'-phosphopantetheinyl transferase</fullName>
    </submittedName>
</protein>
<evidence type="ECO:0000259" key="3">
    <source>
        <dbReference type="Pfam" id="PF01648"/>
    </source>
</evidence>
<keyword evidence="2 5" id="KW-0808">Transferase</keyword>
<dbReference type="GO" id="GO:0005829">
    <property type="term" value="C:cytosol"/>
    <property type="evidence" value="ECO:0007669"/>
    <property type="project" value="TreeGrafter"/>
</dbReference>